<name>I7KJK5_9CORY</name>
<feature type="transmembrane region" description="Helical" evidence="9">
    <location>
        <begin position="403"/>
        <end position="425"/>
    </location>
</feature>
<comment type="subcellular location">
    <subcellularLocation>
        <location evidence="1">Cell membrane</location>
        <topology evidence="1">Multi-pass membrane protein</topology>
    </subcellularLocation>
</comment>
<evidence type="ECO:0000256" key="2">
    <source>
        <dbReference type="ARBA" id="ARBA00022475"/>
    </source>
</evidence>
<evidence type="ECO:0000256" key="1">
    <source>
        <dbReference type="ARBA" id="ARBA00004651"/>
    </source>
</evidence>
<dbReference type="InterPro" id="IPR018584">
    <property type="entry name" value="GT87"/>
</dbReference>
<evidence type="ECO:0000256" key="9">
    <source>
        <dbReference type="SAM" id="Phobius"/>
    </source>
</evidence>
<evidence type="ECO:0000256" key="7">
    <source>
        <dbReference type="ARBA" id="ARBA00024033"/>
    </source>
</evidence>
<evidence type="ECO:0000256" key="8">
    <source>
        <dbReference type="SAM" id="MobiDB-lite"/>
    </source>
</evidence>
<evidence type="ECO:0000313" key="11">
    <source>
        <dbReference type="Proteomes" id="UP000011016"/>
    </source>
</evidence>
<keyword evidence="6 9" id="KW-0472">Membrane</keyword>
<feature type="transmembrane region" description="Helical" evidence="9">
    <location>
        <begin position="113"/>
        <end position="132"/>
    </location>
</feature>
<evidence type="ECO:0000256" key="6">
    <source>
        <dbReference type="ARBA" id="ARBA00023136"/>
    </source>
</evidence>
<feature type="transmembrane region" description="Helical" evidence="9">
    <location>
        <begin position="335"/>
        <end position="364"/>
    </location>
</feature>
<accession>I7KJK5</accession>
<keyword evidence="3 10" id="KW-0808">Transferase</keyword>
<feature type="transmembrane region" description="Helical" evidence="9">
    <location>
        <begin position="241"/>
        <end position="260"/>
    </location>
</feature>
<reference evidence="10 11" key="1">
    <citation type="journal article" date="2012" name="J. Bacteriol.">
        <title>Draft Genome Sequence of Turicella otitidis ATCC 51513, Isolated from Middle Ear Fluid from a Child with Otitis Media.</title>
        <authorList>
            <person name="Brinkrolf K."/>
            <person name="Schneider J."/>
            <person name="Knecht M."/>
            <person name="Ruckert C."/>
            <person name="Tauch A."/>
        </authorList>
    </citation>
    <scope>NUCLEOTIDE SEQUENCE [LARGE SCALE GENOMIC DNA]</scope>
    <source>
        <strain evidence="10 11">ATCC 51513</strain>
    </source>
</reference>
<dbReference type="EMBL" id="CAJZ01000128">
    <property type="protein sequence ID" value="CCI83665.1"/>
    <property type="molecule type" value="Genomic_DNA"/>
</dbReference>
<gene>
    <name evidence="10" type="ORF">BN46_0937</name>
</gene>
<dbReference type="GO" id="GO:0016758">
    <property type="term" value="F:hexosyltransferase activity"/>
    <property type="evidence" value="ECO:0007669"/>
    <property type="project" value="InterPro"/>
</dbReference>
<organism evidence="10 11">
    <name type="scientific">Corynebacterium otitidis ATCC 51513</name>
    <dbReference type="NCBI Taxonomy" id="883169"/>
    <lineage>
        <taxon>Bacteria</taxon>
        <taxon>Bacillati</taxon>
        <taxon>Actinomycetota</taxon>
        <taxon>Actinomycetes</taxon>
        <taxon>Mycobacteriales</taxon>
        <taxon>Corynebacteriaceae</taxon>
        <taxon>Corynebacterium</taxon>
    </lineage>
</organism>
<comment type="similarity">
    <text evidence="7">Belongs to the glycosyltransferase 87 family.</text>
</comment>
<feature type="transmembrane region" description="Helical" evidence="9">
    <location>
        <begin position="302"/>
        <end position="323"/>
    </location>
</feature>
<feature type="transmembrane region" description="Helical" evidence="9">
    <location>
        <begin position="139"/>
        <end position="162"/>
    </location>
</feature>
<dbReference type="Pfam" id="PF09594">
    <property type="entry name" value="GT87"/>
    <property type="match status" value="1"/>
</dbReference>
<feature type="transmembrane region" description="Helical" evidence="9">
    <location>
        <begin position="182"/>
        <end position="201"/>
    </location>
</feature>
<dbReference type="AlphaFoldDB" id="I7KJK5"/>
<feature type="transmembrane region" description="Helical" evidence="9">
    <location>
        <begin position="59"/>
        <end position="80"/>
    </location>
</feature>
<keyword evidence="2" id="KW-1003">Cell membrane</keyword>
<dbReference type="Proteomes" id="UP000011016">
    <property type="component" value="Unassembled WGS sequence"/>
</dbReference>
<proteinExistence type="inferred from homology"/>
<protein>
    <submittedName>
        <fullName evidence="10">Alpha-1,2-mannosyltransferase</fullName>
        <ecNumber evidence="10">2.4.1.-</ecNumber>
    </submittedName>
</protein>
<keyword evidence="5 9" id="KW-1133">Transmembrane helix</keyword>
<evidence type="ECO:0000313" key="10">
    <source>
        <dbReference type="EMBL" id="CCI83665.1"/>
    </source>
</evidence>
<dbReference type="GO" id="GO:0005886">
    <property type="term" value="C:plasma membrane"/>
    <property type="evidence" value="ECO:0007669"/>
    <property type="project" value="UniProtKB-SubCell"/>
</dbReference>
<evidence type="ECO:0000256" key="5">
    <source>
        <dbReference type="ARBA" id="ARBA00022989"/>
    </source>
</evidence>
<feature type="region of interest" description="Disordered" evidence="8">
    <location>
        <begin position="1"/>
        <end position="50"/>
    </location>
</feature>
<feature type="transmembrane region" description="Helical" evidence="9">
    <location>
        <begin position="371"/>
        <end position="391"/>
    </location>
</feature>
<keyword evidence="10" id="KW-0328">Glycosyltransferase</keyword>
<evidence type="ECO:0000256" key="4">
    <source>
        <dbReference type="ARBA" id="ARBA00022692"/>
    </source>
</evidence>
<feature type="transmembrane region" description="Helical" evidence="9">
    <location>
        <begin position="213"/>
        <end position="235"/>
    </location>
</feature>
<sequence length="448" mass="47607">MGRACGRLAPRLGPAPDGGRACGPPESSSWQRRGSSLKPATESSSTPAAPRRGAWVPQALIWVGIALAAVMSGVFLYRAATGYLLDVGVFRDAGRAFAEGWGLYGEDFPSRSGFAFLYPPFAALLFVPLTWVGETAMQVLWTIATIAAIYAILAMAATRLGARRPAFIAAGLSGPALAIEPIVSHMFFGQINVFLMLLVAVDVLGFTPHRLRGVGIGVAAGIKITPAAYAIVYLVRRDWGGVWRSAGAFFVTALIGAATAPEQAWRFWTEEFFILDRAGGPGFPPNQAITGPLTRAGMDPDLAAAIMGPGLIVFALLAMWAAYRLLAAGRRVETMLVTVLAVSLSAPVAVTHHWAGIIVAFPLLFLARDTIVRVAAGIVGIVNLVPFYEVYDDEQAEFAFQPLQWLVGNLQSFAGLAAFVLLLVAARRAAAPPLREFFSSPAPTPAEK</sequence>
<dbReference type="EC" id="2.4.1.-" evidence="10"/>
<comment type="caution">
    <text evidence="10">The sequence shown here is derived from an EMBL/GenBank/DDBJ whole genome shotgun (WGS) entry which is preliminary data.</text>
</comment>
<evidence type="ECO:0000256" key="3">
    <source>
        <dbReference type="ARBA" id="ARBA00022679"/>
    </source>
</evidence>
<keyword evidence="4 9" id="KW-0812">Transmembrane</keyword>